<organism evidence="1 2">
    <name type="scientific">Kickxella alabastrina</name>
    <dbReference type="NCBI Taxonomy" id="61397"/>
    <lineage>
        <taxon>Eukaryota</taxon>
        <taxon>Fungi</taxon>
        <taxon>Fungi incertae sedis</taxon>
        <taxon>Zoopagomycota</taxon>
        <taxon>Kickxellomycotina</taxon>
        <taxon>Kickxellomycetes</taxon>
        <taxon>Kickxellales</taxon>
        <taxon>Kickxellaceae</taxon>
        <taxon>Kickxella</taxon>
    </lineage>
</organism>
<accession>A0ACC1IMR7</accession>
<reference evidence="1" key="1">
    <citation type="submission" date="2022-07" db="EMBL/GenBank/DDBJ databases">
        <title>Phylogenomic reconstructions and comparative analyses of Kickxellomycotina fungi.</title>
        <authorList>
            <person name="Reynolds N.K."/>
            <person name="Stajich J.E."/>
            <person name="Barry K."/>
            <person name="Grigoriev I.V."/>
            <person name="Crous P."/>
            <person name="Smith M.E."/>
        </authorList>
    </citation>
    <scope>NUCLEOTIDE SEQUENCE</scope>
    <source>
        <strain evidence="1">Benny 63K</strain>
    </source>
</reference>
<dbReference type="Proteomes" id="UP001150581">
    <property type="component" value="Unassembled WGS sequence"/>
</dbReference>
<protein>
    <submittedName>
        <fullName evidence="1">Elongator subunit elp6</fullName>
    </submittedName>
</protein>
<keyword evidence="2" id="KW-1185">Reference proteome</keyword>
<comment type="caution">
    <text evidence="1">The sequence shown here is derived from an EMBL/GenBank/DDBJ whole genome shotgun (WGS) entry which is preliminary data.</text>
</comment>
<sequence length="280" mass="30319">MGSYKTLSSSLNWPSGLGDQGTVTLVTSVGLGANDGTVLIPHFLTSAHEQKLPAILVSFTQTYNHYLHIMRKMGMAKTKFKFVNALATTMVGQKEGGLESLPLVTRPDYTLRRGEWSGFFQWLSDQTTIAATATATGAAAGAAEVEQGGVVLVVDGLCSLVDLGMDISEAVWFMDCCRRILGSKGRIVVGVLLDEFTEDLVRELVRKSHYYFGFTALVSGSSRDISGQVTVVPGQLYCQLQNLHNNSGGSGREFKPLVLHYCVSDTNVQFFSPGQSHIVL</sequence>
<evidence type="ECO:0000313" key="2">
    <source>
        <dbReference type="Proteomes" id="UP001150581"/>
    </source>
</evidence>
<gene>
    <name evidence="1" type="primary">ELP6</name>
    <name evidence="1" type="ORF">LPJ66_005261</name>
</gene>
<name>A0ACC1IMR7_9FUNG</name>
<dbReference type="EMBL" id="JANBPG010000709">
    <property type="protein sequence ID" value="KAJ1894315.1"/>
    <property type="molecule type" value="Genomic_DNA"/>
</dbReference>
<proteinExistence type="predicted"/>
<evidence type="ECO:0000313" key="1">
    <source>
        <dbReference type="EMBL" id="KAJ1894315.1"/>
    </source>
</evidence>